<protein>
    <submittedName>
        <fullName evidence="4">Clc-like protein</fullName>
    </submittedName>
</protein>
<keyword evidence="3" id="KW-1185">Reference proteome</keyword>
<feature type="transmembrane region" description="Helical" evidence="1">
    <location>
        <begin position="28"/>
        <end position="49"/>
    </location>
</feature>
<name>A0A0M3JX19_ANISI</name>
<evidence type="ECO:0000313" key="2">
    <source>
        <dbReference type="EMBL" id="VDK47128.1"/>
    </source>
</evidence>
<dbReference type="WBParaSite" id="ASIM_0001287001-mRNA-1">
    <property type="protein sequence ID" value="ASIM_0001287001-mRNA-1"/>
    <property type="gene ID" value="ASIM_0001287001"/>
</dbReference>
<dbReference type="Pfam" id="PF07062">
    <property type="entry name" value="Clc-like"/>
    <property type="match status" value="1"/>
</dbReference>
<dbReference type="Proteomes" id="UP000267096">
    <property type="component" value="Unassembled WGS sequence"/>
</dbReference>
<evidence type="ECO:0000256" key="1">
    <source>
        <dbReference type="SAM" id="Phobius"/>
    </source>
</evidence>
<dbReference type="Gene3D" id="1.20.140.150">
    <property type="match status" value="1"/>
</dbReference>
<evidence type="ECO:0000313" key="4">
    <source>
        <dbReference type="WBParaSite" id="ASIM_0001287001-mRNA-1"/>
    </source>
</evidence>
<proteinExistence type="predicted"/>
<dbReference type="EMBL" id="UYRR01031171">
    <property type="protein sequence ID" value="VDK47128.1"/>
    <property type="molecule type" value="Genomic_DNA"/>
</dbReference>
<keyword evidence="1" id="KW-0812">Transmembrane</keyword>
<sequence length="274" mass="30679">MVHRRVIMNNYMNDNHEQSTKSNLSQTIVLVLSLILLFTSIALCIGGLLSPSWQVVDIREFRAIHHHGLWQDCTRPHRHFMPSSHDHSHRSEHMDGHSSDSMALSCTYKFDYSASEVIDANLHDIDANSAAGEAEHHQFFGWHKAVLICIFVSLIVAGVAICSGICAPCHSACAVLYTIFIFIALFFSIVAIGIFFFAAHRVDSRFVQGLVGTYEQEIGSAFLIYGVGTILLLFSFIVAIVATYQLLQKSEPGHEIPMRELAPLYNSRMRDTII</sequence>
<keyword evidence="1" id="KW-1133">Transmembrane helix</keyword>
<evidence type="ECO:0000313" key="3">
    <source>
        <dbReference type="Proteomes" id="UP000267096"/>
    </source>
</evidence>
<organism evidence="4">
    <name type="scientific">Anisakis simplex</name>
    <name type="common">Herring worm</name>
    <dbReference type="NCBI Taxonomy" id="6269"/>
    <lineage>
        <taxon>Eukaryota</taxon>
        <taxon>Metazoa</taxon>
        <taxon>Ecdysozoa</taxon>
        <taxon>Nematoda</taxon>
        <taxon>Chromadorea</taxon>
        <taxon>Rhabditida</taxon>
        <taxon>Spirurina</taxon>
        <taxon>Ascaridomorpha</taxon>
        <taxon>Ascaridoidea</taxon>
        <taxon>Anisakidae</taxon>
        <taxon>Anisakis</taxon>
        <taxon>Anisakis simplex complex</taxon>
    </lineage>
</organism>
<dbReference type="OrthoDB" id="5823275at2759"/>
<feature type="transmembrane region" description="Helical" evidence="1">
    <location>
        <begin position="145"/>
        <end position="167"/>
    </location>
</feature>
<dbReference type="PANTHER" id="PTHR35574">
    <property type="entry name" value="PUTATIVE-RELATED"/>
    <property type="match status" value="1"/>
</dbReference>
<reference evidence="2 3" key="2">
    <citation type="submission" date="2018-11" db="EMBL/GenBank/DDBJ databases">
        <authorList>
            <consortium name="Pathogen Informatics"/>
        </authorList>
    </citation>
    <scope>NUCLEOTIDE SEQUENCE [LARGE SCALE GENOMIC DNA]</scope>
</reference>
<dbReference type="AlphaFoldDB" id="A0A0M3JX19"/>
<gene>
    <name evidence="2" type="ORF">ASIM_LOCUS12336</name>
</gene>
<dbReference type="InterPro" id="IPR010761">
    <property type="entry name" value="Clc_prot-like"/>
</dbReference>
<keyword evidence="1" id="KW-0472">Membrane</keyword>
<accession>A0A0M3JX19</accession>
<reference evidence="4" key="1">
    <citation type="submission" date="2016-04" db="UniProtKB">
        <authorList>
            <consortium name="WormBaseParasite"/>
        </authorList>
    </citation>
    <scope>IDENTIFICATION</scope>
</reference>
<dbReference type="GO" id="GO:0016020">
    <property type="term" value="C:membrane"/>
    <property type="evidence" value="ECO:0007669"/>
    <property type="project" value="InterPro"/>
</dbReference>
<feature type="transmembrane region" description="Helical" evidence="1">
    <location>
        <begin position="218"/>
        <end position="242"/>
    </location>
</feature>
<feature type="transmembrane region" description="Helical" evidence="1">
    <location>
        <begin position="174"/>
        <end position="198"/>
    </location>
</feature>
<dbReference type="PANTHER" id="PTHR35574:SF1">
    <property type="entry name" value="CLC-LIKE PROTEIN"/>
    <property type="match status" value="1"/>
</dbReference>